<dbReference type="PANTHER" id="PTHR37015:SF2">
    <property type="entry name" value="REVERSE TRANSCRIPTASE DOMAIN-CONTAINING PROTEIN"/>
    <property type="match status" value="1"/>
</dbReference>
<keyword evidence="2" id="KW-1185">Reference proteome</keyword>
<evidence type="ECO:0000313" key="1">
    <source>
        <dbReference type="EMBL" id="KAK8068323.1"/>
    </source>
</evidence>
<gene>
    <name evidence="1" type="ORF">PG996_007435</name>
</gene>
<evidence type="ECO:0000313" key="2">
    <source>
        <dbReference type="Proteomes" id="UP001446871"/>
    </source>
</evidence>
<proteinExistence type="predicted"/>
<sequence>MASPTSSVLSQTLCSIAYSKTGNASTLRDKTLEHKDKLLTLLRSEHDRVQRLVILLDEIEACHALAAVRFGQLVLENPQDADCHLFWFQLRRKLVDFIYQPCLGPSASNAAFEKWETILLAHLDTMCARLQYDCLYVYIVEDWLQTDGDEPISDEINNRATPSQNSSDNRAKYRWQWEEDAFSPTHIDKHALHRFLGGVFVHETAGSNRKAKAMIDLSAAIKRFETELAWPDQFNSTTLEWVISSLLASTRLSQDKREALRNIRSNHPVLNDISYVVNSRMQFLDYWSWVDNVTLGYRPNANDKYIIDMEEYILSAIFLHYIGLKWSVFFNNVLSSFFSTSGTCLGAGPEVSHSNSDKQRHAYFPGAWTTQPGVQHVRHTMYREKYLVNRLLDKKAEGAEGAEAEMKRVYTNEKSKSETKVAEILLAESVINIRLHGEFTVIQSSFTRWDDLLPHASVLEILDFMGVSCNWLMFFKTFLEAPLRFRTDSAGSVSRKRRRGVPDSHVLSDVFSEVVLFCLDCAVSQATGGRLLYRSSCNLWFWSPSEPHVVNAWATIQKFAAVTGTQLCQSNSGCVRTFHPETATLPIENSLPRGEINWGLLRLSPATGSFGINQDSVDLHMRTTRHLLRRELKSIFTLIQELNSQQERLFHLLGIKANCFGRDHVTMVLHAYASVERQLFQYDAEDRNVNNSVNYANAVEYLKAVLLQRFPEFDIPNAYLFFPTELGGLGMKSASVALPLIRDMAPTSPSSLLDKFQVAGRKEYCRPRPAKNGEKPAVDFDEYKQWRREHQYGYDNELVDAYRQLLESTPMDNSLYDITGIDALLSEPHGRDTLRDIASGKFPGIGSYWRRIILLYGQEAMEKFGSLKLVDMELLPMGTLNLSKERRSKEGY</sequence>
<reference evidence="1 2" key="1">
    <citation type="submission" date="2023-01" db="EMBL/GenBank/DDBJ databases">
        <title>Analysis of 21 Apiospora genomes using comparative genomics revels a genus with tremendous synthesis potential of carbohydrate active enzymes and secondary metabolites.</title>
        <authorList>
            <person name="Sorensen T."/>
        </authorList>
    </citation>
    <scope>NUCLEOTIDE SEQUENCE [LARGE SCALE GENOMIC DNA]</scope>
    <source>
        <strain evidence="1 2">CBS 83171</strain>
    </source>
</reference>
<dbReference type="Proteomes" id="UP001446871">
    <property type="component" value="Unassembled WGS sequence"/>
</dbReference>
<dbReference type="EMBL" id="JAQQWM010000004">
    <property type="protein sequence ID" value="KAK8068323.1"/>
    <property type="molecule type" value="Genomic_DNA"/>
</dbReference>
<dbReference type="PANTHER" id="PTHR37015">
    <property type="entry name" value="REVERSE TRANSCRIPTASE DOMAIN-CONTAINING PROTEIN"/>
    <property type="match status" value="1"/>
</dbReference>
<organism evidence="1 2">
    <name type="scientific">Apiospora saccharicola</name>
    <dbReference type="NCBI Taxonomy" id="335842"/>
    <lineage>
        <taxon>Eukaryota</taxon>
        <taxon>Fungi</taxon>
        <taxon>Dikarya</taxon>
        <taxon>Ascomycota</taxon>
        <taxon>Pezizomycotina</taxon>
        <taxon>Sordariomycetes</taxon>
        <taxon>Xylariomycetidae</taxon>
        <taxon>Amphisphaeriales</taxon>
        <taxon>Apiosporaceae</taxon>
        <taxon>Apiospora</taxon>
    </lineage>
</organism>
<name>A0ABR1VAU7_9PEZI</name>
<accession>A0ABR1VAU7</accession>
<comment type="caution">
    <text evidence="1">The sequence shown here is derived from an EMBL/GenBank/DDBJ whole genome shotgun (WGS) entry which is preliminary data.</text>
</comment>
<protein>
    <submittedName>
        <fullName evidence="1">Uncharacterized protein</fullName>
    </submittedName>
</protein>